<dbReference type="Proteomes" id="UP000228934">
    <property type="component" value="Unassembled WGS sequence"/>
</dbReference>
<feature type="compositionally biased region" description="Polar residues" evidence="1">
    <location>
        <begin position="57"/>
        <end position="71"/>
    </location>
</feature>
<reference evidence="3" key="1">
    <citation type="journal article" date="2017" name="Nat. Commun.">
        <title>The North American bullfrog draft genome provides insight into hormonal regulation of long noncoding RNA.</title>
        <authorList>
            <person name="Hammond S.A."/>
            <person name="Warren R.L."/>
            <person name="Vandervalk B.P."/>
            <person name="Kucuk E."/>
            <person name="Khan H."/>
            <person name="Gibb E.A."/>
            <person name="Pandoh P."/>
            <person name="Kirk H."/>
            <person name="Zhao Y."/>
            <person name="Jones M."/>
            <person name="Mungall A.J."/>
            <person name="Coope R."/>
            <person name="Pleasance S."/>
            <person name="Moore R.A."/>
            <person name="Holt R.A."/>
            <person name="Round J.M."/>
            <person name="Ohora S."/>
            <person name="Walle B.V."/>
            <person name="Veldhoen N."/>
            <person name="Helbing C.C."/>
            <person name="Birol I."/>
        </authorList>
    </citation>
    <scope>NUCLEOTIDE SEQUENCE [LARGE SCALE GENOMIC DNA]</scope>
</reference>
<feature type="compositionally biased region" description="Low complexity" evidence="1">
    <location>
        <begin position="44"/>
        <end position="54"/>
    </location>
</feature>
<evidence type="ECO:0000313" key="3">
    <source>
        <dbReference type="Proteomes" id="UP000228934"/>
    </source>
</evidence>
<name>A0A2G9RJB0_AQUCT</name>
<dbReference type="AlphaFoldDB" id="A0A2G9RJB0"/>
<feature type="non-terminal residue" evidence="2">
    <location>
        <position position="1"/>
    </location>
</feature>
<dbReference type="EMBL" id="KV941292">
    <property type="protein sequence ID" value="PIO27845.1"/>
    <property type="molecule type" value="Genomic_DNA"/>
</dbReference>
<feature type="region of interest" description="Disordered" evidence="1">
    <location>
        <begin position="93"/>
        <end position="140"/>
    </location>
</feature>
<dbReference type="OrthoDB" id="9934617at2759"/>
<evidence type="ECO:0000256" key="1">
    <source>
        <dbReference type="SAM" id="MobiDB-lite"/>
    </source>
</evidence>
<evidence type="ECO:0000313" key="2">
    <source>
        <dbReference type="EMBL" id="PIO27845.1"/>
    </source>
</evidence>
<keyword evidence="3" id="KW-1185">Reference proteome</keyword>
<proteinExistence type="predicted"/>
<sequence>SQVLFVVLTCKFFEYPKNSTQFISIKVCRRPPHRSIGIQCNLGSSSAESSTRRSYVPSKQTGHVPESSVTDPASLELDPEYLIEVNIESPLCSSSTDDSCDSDSELQGVPLSDSELSPPTQRRDADESYRPTKEKEEDFRKLGTEDIFIDPNDPDSSYILLNDTPNDRDHVKENKFIVFESCLDELLFSCKCKARANCMGSI</sequence>
<organism evidence="2 3">
    <name type="scientific">Aquarana catesbeiana</name>
    <name type="common">American bullfrog</name>
    <name type="synonym">Rana catesbeiana</name>
    <dbReference type="NCBI Taxonomy" id="8400"/>
    <lineage>
        <taxon>Eukaryota</taxon>
        <taxon>Metazoa</taxon>
        <taxon>Chordata</taxon>
        <taxon>Craniata</taxon>
        <taxon>Vertebrata</taxon>
        <taxon>Euteleostomi</taxon>
        <taxon>Amphibia</taxon>
        <taxon>Batrachia</taxon>
        <taxon>Anura</taxon>
        <taxon>Neobatrachia</taxon>
        <taxon>Ranoidea</taxon>
        <taxon>Ranidae</taxon>
        <taxon>Aquarana</taxon>
    </lineage>
</organism>
<feature type="non-terminal residue" evidence="2">
    <location>
        <position position="202"/>
    </location>
</feature>
<feature type="region of interest" description="Disordered" evidence="1">
    <location>
        <begin position="40"/>
        <end position="73"/>
    </location>
</feature>
<feature type="compositionally biased region" description="Basic and acidic residues" evidence="1">
    <location>
        <begin position="121"/>
        <end position="140"/>
    </location>
</feature>
<gene>
    <name evidence="2" type="ORF">AB205_0079020</name>
</gene>
<protein>
    <submittedName>
        <fullName evidence="2">Uncharacterized protein</fullName>
    </submittedName>
</protein>
<accession>A0A2G9RJB0</accession>